<dbReference type="InterPro" id="IPR017853">
    <property type="entry name" value="GH"/>
</dbReference>
<sequence length="494" mass="56461">MKKKHFFACLLQTCALLLLLLSCQYLTAQNTVDWDKTISESKTTPTLQVVVNPMLLRNSPIHQGTFNALKNLKADYVRFVPWFPYPHMAVAELKPPTKTETFWDFSHVDPIVKDFMNATNGHSVVMNFSTIPVWMFKTQKPVVVPDDPNQVFWAYNEGKELRDSSFKELTDYYVRLVSWYTKGGFTDELGKFHQSGHHYNFSYWEVLNEPDLEHNISPEYYTKIYDAIVLALKEVAPETKFIGMSLAHETDPEWFEYFLNPANHKPGITLEGISYHFYGSPDNNKQPISTYQYSFFNQANGFLDKVRYIESIRKRLSPQVFTTVNEIGNILSRDGTNEQIPATYWNLSGAMYAYIYLELTKMGVDVAGESQLVGYPTQFPSVSMMDWKNGKPNSRYWVLKLLRDNFGSGDQLVATHFNIPGLVSQGFITKNGNKLLLINKELKDVQVQLPKNSKAVSVTYVDVTTGENAPVTKRLTGNRIKLTGFAVAVVDFDK</sequence>
<dbReference type="EMBL" id="RJJR01000001">
    <property type="protein sequence ID" value="RNI40218.1"/>
    <property type="molecule type" value="Genomic_DNA"/>
</dbReference>
<proteinExistence type="predicted"/>
<dbReference type="Proteomes" id="UP000267223">
    <property type="component" value="Unassembled WGS sequence"/>
</dbReference>
<feature type="signal peptide" evidence="1">
    <location>
        <begin position="1"/>
        <end position="28"/>
    </location>
</feature>
<keyword evidence="3" id="KW-1185">Reference proteome</keyword>
<gene>
    <name evidence="2" type="ORF">EFY79_02665</name>
</gene>
<name>A0A3M9NT29_9BACT</name>
<evidence type="ECO:0000313" key="2">
    <source>
        <dbReference type="EMBL" id="RNI40218.1"/>
    </source>
</evidence>
<organism evidence="2 3">
    <name type="scientific">Hanamia caeni</name>
    <dbReference type="NCBI Taxonomy" id="2294116"/>
    <lineage>
        <taxon>Bacteria</taxon>
        <taxon>Pseudomonadati</taxon>
        <taxon>Bacteroidota</taxon>
        <taxon>Chitinophagia</taxon>
        <taxon>Chitinophagales</taxon>
        <taxon>Chitinophagaceae</taxon>
        <taxon>Hanamia</taxon>
    </lineage>
</organism>
<keyword evidence="2" id="KW-0378">Hydrolase</keyword>
<accession>A0A3M9NT29</accession>
<keyword evidence="1" id="KW-0732">Signal</keyword>
<dbReference type="AlphaFoldDB" id="A0A3M9NT29"/>
<dbReference type="SUPFAM" id="SSF51445">
    <property type="entry name" value="(Trans)glycosidases"/>
    <property type="match status" value="1"/>
</dbReference>
<dbReference type="GO" id="GO:0004553">
    <property type="term" value="F:hydrolase activity, hydrolyzing O-glycosyl compounds"/>
    <property type="evidence" value="ECO:0007669"/>
    <property type="project" value="TreeGrafter"/>
</dbReference>
<comment type="caution">
    <text evidence="2">The sequence shown here is derived from an EMBL/GenBank/DDBJ whole genome shotgun (WGS) entry which is preliminary data.</text>
</comment>
<dbReference type="PANTHER" id="PTHR12631">
    <property type="entry name" value="ALPHA-L-IDURONIDASE"/>
    <property type="match status" value="1"/>
</dbReference>
<protein>
    <submittedName>
        <fullName evidence="2">Glycosyl hydrolase family 39</fullName>
    </submittedName>
</protein>
<feature type="chain" id="PRO_5018022353" evidence="1">
    <location>
        <begin position="29"/>
        <end position="494"/>
    </location>
</feature>
<dbReference type="Gene3D" id="3.20.20.80">
    <property type="entry name" value="Glycosidases"/>
    <property type="match status" value="1"/>
</dbReference>
<dbReference type="InterPro" id="IPR051923">
    <property type="entry name" value="Glycosyl_Hydrolase_39"/>
</dbReference>
<dbReference type="PANTHER" id="PTHR12631:SF10">
    <property type="entry name" value="BETA-XYLOSIDASE-LIKE PROTEIN-RELATED"/>
    <property type="match status" value="1"/>
</dbReference>
<reference evidence="2 3" key="1">
    <citation type="submission" date="2018-11" db="EMBL/GenBank/DDBJ databases">
        <title>Draft genome sequence of Ferruginibacter sp. BO-59.</title>
        <authorList>
            <person name="Im W.T."/>
        </authorList>
    </citation>
    <scope>NUCLEOTIDE SEQUENCE [LARGE SCALE GENOMIC DNA]</scope>
    <source>
        <strain evidence="2 3">BO-59</strain>
    </source>
</reference>
<dbReference type="RefSeq" id="WP_123119109.1">
    <property type="nucleotide sequence ID" value="NZ_RJJR01000001.1"/>
</dbReference>
<evidence type="ECO:0000313" key="3">
    <source>
        <dbReference type="Proteomes" id="UP000267223"/>
    </source>
</evidence>
<dbReference type="PROSITE" id="PS51257">
    <property type="entry name" value="PROKAR_LIPOPROTEIN"/>
    <property type="match status" value="1"/>
</dbReference>
<evidence type="ECO:0000256" key="1">
    <source>
        <dbReference type="SAM" id="SignalP"/>
    </source>
</evidence>